<dbReference type="EMBL" id="BARU01034258">
    <property type="protein sequence ID" value="GAH62463.1"/>
    <property type="molecule type" value="Genomic_DNA"/>
</dbReference>
<sequence length="39" mass="4572">MPTKETRDIHRNHCKEKGKSNIPPVTMPTNFNTLNKKHK</sequence>
<evidence type="ECO:0000256" key="1">
    <source>
        <dbReference type="SAM" id="MobiDB-lite"/>
    </source>
</evidence>
<reference evidence="2" key="1">
    <citation type="journal article" date="2014" name="Front. Microbiol.">
        <title>High frequency of phylogenetically diverse reductive dehalogenase-homologous genes in deep subseafloor sedimentary metagenomes.</title>
        <authorList>
            <person name="Kawai M."/>
            <person name="Futagami T."/>
            <person name="Toyoda A."/>
            <person name="Takaki Y."/>
            <person name="Nishi S."/>
            <person name="Hori S."/>
            <person name="Arai W."/>
            <person name="Tsubouchi T."/>
            <person name="Morono Y."/>
            <person name="Uchiyama I."/>
            <person name="Ito T."/>
            <person name="Fujiyama A."/>
            <person name="Inagaki F."/>
            <person name="Takami H."/>
        </authorList>
    </citation>
    <scope>NUCLEOTIDE SEQUENCE</scope>
    <source>
        <strain evidence="2">Expedition CK06-06</strain>
    </source>
</reference>
<feature type="region of interest" description="Disordered" evidence="1">
    <location>
        <begin position="1"/>
        <end position="39"/>
    </location>
</feature>
<comment type="caution">
    <text evidence="2">The sequence shown here is derived from an EMBL/GenBank/DDBJ whole genome shotgun (WGS) entry which is preliminary data.</text>
</comment>
<proteinExistence type="predicted"/>
<gene>
    <name evidence="2" type="ORF">S03H2_53798</name>
</gene>
<organism evidence="2">
    <name type="scientific">marine sediment metagenome</name>
    <dbReference type="NCBI Taxonomy" id="412755"/>
    <lineage>
        <taxon>unclassified sequences</taxon>
        <taxon>metagenomes</taxon>
        <taxon>ecological metagenomes</taxon>
    </lineage>
</organism>
<evidence type="ECO:0000313" key="2">
    <source>
        <dbReference type="EMBL" id="GAH62463.1"/>
    </source>
</evidence>
<name>X1IY63_9ZZZZ</name>
<protein>
    <submittedName>
        <fullName evidence="2">Uncharacterized protein</fullName>
    </submittedName>
</protein>
<feature type="compositionally biased region" description="Polar residues" evidence="1">
    <location>
        <begin position="27"/>
        <end position="39"/>
    </location>
</feature>
<accession>X1IY63</accession>
<feature type="compositionally biased region" description="Basic and acidic residues" evidence="1">
    <location>
        <begin position="1"/>
        <end position="19"/>
    </location>
</feature>
<dbReference type="AlphaFoldDB" id="X1IY63"/>